<name>Q315P8_OLEA2</name>
<keyword evidence="9" id="KW-1185">Reference proteome</keyword>
<dbReference type="InterPro" id="IPR035681">
    <property type="entry name" value="ComA-like_MBL"/>
</dbReference>
<dbReference type="PANTHER" id="PTHR30619">
    <property type="entry name" value="DNA INTERNALIZATION/COMPETENCE PROTEIN COMEC/REC2"/>
    <property type="match status" value="1"/>
</dbReference>
<dbReference type="AlphaFoldDB" id="Q315P8"/>
<keyword evidence="5 6" id="KW-0472">Membrane</keyword>
<dbReference type="InterPro" id="IPR025405">
    <property type="entry name" value="DUF4131"/>
</dbReference>
<feature type="transmembrane region" description="Helical" evidence="6">
    <location>
        <begin position="531"/>
        <end position="550"/>
    </location>
</feature>
<comment type="subcellular location">
    <subcellularLocation>
        <location evidence="1">Cell membrane</location>
        <topology evidence="1">Multi-pass membrane protein</topology>
    </subcellularLocation>
</comment>
<dbReference type="eggNOG" id="COG2333">
    <property type="taxonomic scope" value="Bacteria"/>
</dbReference>
<feature type="transmembrane region" description="Helical" evidence="6">
    <location>
        <begin position="424"/>
        <end position="443"/>
    </location>
</feature>
<dbReference type="RefSeq" id="WP_011366663.1">
    <property type="nucleotide sequence ID" value="NC_007519.1"/>
</dbReference>
<evidence type="ECO:0000256" key="6">
    <source>
        <dbReference type="SAM" id="Phobius"/>
    </source>
</evidence>
<dbReference type="GO" id="GO:0005886">
    <property type="term" value="C:plasma membrane"/>
    <property type="evidence" value="ECO:0007669"/>
    <property type="project" value="UniProtKB-SubCell"/>
</dbReference>
<dbReference type="InterPro" id="IPR052159">
    <property type="entry name" value="Competence_DNA_uptake"/>
</dbReference>
<dbReference type="Pfam" id="PF13567">
    <property type="entry name" value="DUF4131"/>
    <property type="match status" value="1"/>
</dbReference>
<feature type="domain" description="Metallo-beta-lactamase" evidence="7">
    <location>
        <begin position="645"/>
        <end position="828"/>
    </location>
</feature>
<dbReference type="InterPro" id="IPR036866">
    <property type="entry name" value="RibonucZ/Hydroxyglut_hydro"/>
</dbReference>
<dbReference type="EMBL" id="CP000112">
    <property type="protein sequence ID" value="ABB37348.1"/>
    <property type="molecule type" value="Genomic_DNA"/>
</dbReference>
<evidence type="ECO:0000256" key="3">
    <source>
        <dbReference type="ARBA" id="ARBA00022692"/>
    </source>
</evidence>
<sequence length="900" mass="95090">MTRSTPPQTAQGGPPAGYNRSAALLPHGAPPALLWRQWCLLAVLAGLAAGETGLRDAAPAWGAAVLVFMVLWSGRQNAGRPAAVLRALVLGVCMAAGVCFMLLHRQPAAEVPGWMTAQEKVRVQGVVQIVESRPEGRLRMVLADARCRTAQGWQTLKADVVWTWQYPVFRPRSGSTVEFEGRVKPVRGFLNRGTWDSGSFWLRNGVGYRVWTRAEQGQVHEVPAGKPAAESALFQSDALQSAEVMRGLRSLVLQRVERVLAGMSDPIPADADGQGALRQMPRWRDLPQRYAVLPALLLGERFYLSQQTMDRLADAGLMHSFALSGMHLGLAAALGALAALLAGRIFPGLYLVVPRQQLAVLCAAPPVLGYVWLGGATPSLLRAALMFAFWGGLLLAGRRGVLTDGLLWAVAVVVAWQPQALFDLRLQLSAVAVAGIACTMPVYRAAAGRLGTKHGTAAGAVMRLTGGLAGVLAVSMAAQLALMPLTLDAFGSVTPWFVLNVLWLPALGLWVLPLAFAGLVSLALPQAAPVAVWLFHVATVPVEWLLEMLGTLEAGGLLYPVLSVRPLPCAAAGFWMLLGTACLLWRGTAGPAVQQSGRSVLLPYGLRAVCVTVTAGVVLLAAPVCLRFSAYLQDDVSVSVLDVGQGQAVLVEAPHGVRVLIDGGGFPSSSFDTGKALVAPVLTYNRPPVLSAVVNTHPDSDHLGGLPFILQSFDVGAFYTNGELPQEGAHAAALERAWRAGAPVPAVLAAGDSLLLGSTAELQVLAPEAGRMTGNTNDNSLILRLTRGGRGLALVPADAGTVVLDRLAQAARRQNTPVEAALLVVPHHGSGNSLSPLLYDAVAPSLAVASCGYMNYWRFPRPEVRGALEARGIPLLTTSGSGQITVCWPDSGHMQVRSVR</sequence>
<evidence type="ECO:0000313" key="8">
    <source>
        <dbReference type="EMBL" id="ABB37348.1"/>
    </source>
</evidence>
<evidence type="ECO:0000256" key="1">
    <source>
        <dbReference type="ARBA" id="ARBA00004651"/>
    </source>
</evidence>
<feature type="transmembrane region" description="Helical" evidence="6">
    <location>
        <begin position="57"/>
        <end position="75"/>
    </location>
</feature>
<proteinExistence type="predicted"/>
<dbReference type="eggNOG" id="COG0658">
    <property type="taxonomic scope" value="Bacteria"/>
</dbReference>
<evidence type="ECO:0000256" key="5">
    <source>
        <dbReference type="ARBA" id="ARBA00023136"/>
    </source>
</evidence>
<keyword evidence="3 6" id="KW-0812">Transmembrane</keyword>
<evidence type="ECO:0000256" key="4">
    <source>
        <dbReference type="ARBA" id="ARBA00022989"/>
    </source>
</evidence>
<dbReference type="NCBIfam" id="TIGR00360">
    <property type="entry name" value="ComEC_N-term"/>
    <property type="match status" value="1"/>
</dbReference>
<dbReference type="Pfam" id="PF00753">
    <property type="entry name" value="Lactamase_B"/>
    <property type="match status" value="1"/>
</dbReference>
<evidence type="ECO:0000259" key="7">
    <source>
        <dbReference type="SMART" id="SM00849"/>
    </source>
</evidence>
<dbReference type="HOGENOM" id="CLU_010363_2_0_7"/>
<reference evidence="8 9" key="1">
    <citation type="journal article" date="2011" name="J. Bacteriol.">
        <title>Complete genome sequence and updated annotation of Desulfovibrio alaskensis G20.</title>
        <authorList>
            <person name="Hauser L.J."/>
            <person name="Land M.L."/>
            <person name="Brown S.D."/>
            <person name="Larimer F."/>
            <person name="Keller K.L."/>
            <person name="Rapp-Giles B.J."/>
            <person name="Price M.N."/>
            <person name="Lin M."/>
            <person name="Bruce D.C."/>
            <person name="Detter J.C."/>
            <person name="Tapia R."/>
            <person name="Han C.S."/>
            <person name="Goodwin L.A."/>
            <person name="Cheng J.F."/>
            <person name="Pitluck S."/>
            <person name="Copeland A."/>
            <person name="Lucas S."/>
            <person name="Nolan M."/>
            <person name="Lapidus A.L."/>
            <person name="Palumbo A.V."/>
            <person name="Wall J.D."/>
        </authorList>
    </citation>
    <scope>NUCLEOTIDE SEQUENCE [LARGE SCALE GENOMIC DNA]</scope>
    <source>
        <strain evidence="9">ATCC BAA 1058 / DSM 17464 / G20</strain>
    </source>
</reference>
<protein>
    <submittedName>
        <fullName evidence="8">ComEC/Rec2-related protein</fullName>
    </submittedName>
</protein>
<feature type="transmembrane region" description="Helical" evidence="6">
    <location>
        <begin position="570"/>
        <end position="589"/>
    </location>
</feature>
<dbReference type="InterPro" id="IPR001279">
    <property type="entry name" value="Metallo-B-lactamas"/>
</dbReference>
<feature type="transmembrane region" description="Helical" evidence="6">
    <location>
        <begin position="502"/>
        <end position="524"/>
    </location>
</feature>
<keyword evidence="4 6" id="KW-1133">Transmembrane helix</keyword>
<feature type="transmembrane region" description="Helical" evidence="6">
    <location>
        <begin position="324"/>
        <end position="346"/>
    </location>
</feature>
<organism evidence="8 9">
    <name type="scientific">Oleidesulfovibrio alaskensis (strain ATCC BAA-1058 / DSM 17464 / G20)</name>
    <name type="common">Desulfovibrio alaskensis</name>
    <dbReference type="NCBI Taxonomy" id="207559"/>
    <lineage>
        <taxon>Bacteria</taxon>
        <taxon>Pseudomonadati</taxon>
        <taxon>Thermodesulfobacteriota</taxon>
        <taxon>Desulfovibrionia</taxon>
        <taxon>Desulfovibrionales</taxon>
        <taxon>Desulfovibrionaceae</taxon>
        <taxon>Oleidesulfovibrio</taxon>
    </lineage>
</organism>
<dbReference type="CDD" id="cd07731">
    <property type="entry name" value="ComA-like_MBL-fold"/>
    <property type="match status" value="1"/>
</dbReference>
<feature type="transmembrane region" description="Helical" evidence="6">
    <location>
        <begin position="601"/>
        <end position="622"/>
    </location>
</feature>
<feature type="transmembrane region" description="Helical" evidence="6">
    <location>
        <begin position="358"/>
        <end position="373"/>
    </location>
</feature>
<dbReference type="Gene3D" id="3.60.15.10">
    <property type="entry name" value="Ribonuclease Z/Hydroxyacylglutathione hydrolase-like"/>
    <property type="match status" value="1"/>
</dbReference>
<dbReference type="SMART" id="SM00849">
    <property type="entry name" value="Lactamase_B"/>
    <property type="match status" value="1"/>
</dbReference>
<dbReference type="InterPro" id="IPR004477">
    <property type="entry name" value="ComEC_N"/>
</dbReference>
<dbReference type="SUPFAM" id="SSF56281">
    <property type="entry name" value="Metallo-hydrolase/oxidoreductase"/>
    <property type="match status" value="1"/>
</dbReference>
<keyword evidence="2" id="KW-1003">Cell membrane</keyword>
<dbReference type="Pfam" id="PF03772">
    <property type="entry name" value="Competence"/>
    <property type="match status" value="1"/>
</dbReference>
<evidence type="ECO:0000256" key="2">
    <source>
        <dbReference type="ARBA" id="ARBA00022475"/>
    </source>
</evidence>
<gene>
    <name evidence="8" type="ordered locus">Dde_0547</name>
</gene>
<dbReference type="KEGG" id="dde:Dde_0547"/>
<feature type="transmembrane region" description="Helical" evidence="6">
    <location>
        <begin position="81"/>
        <end position="103"/>
    </location>
</feature>
<dbReference type="STRING" id="207559.Dde_0547"/>
<dbReference type="Proteomes" id="UP000002710">
    <property type="component" value="Chromosome"/>
</dbReference>
<accession>Q315P8</accession>
<evidence type="ECO:0000313" key="9">
    <source>
        <dbReference type="Proteomes" id="UP000002710"/>
    </source>
</evidence>
<dbReference type="PANTHER" id="PTHR30619:SF1">
    <property type="entry name" value="RECOMBINATION PROTEIN 2"/>
    <property type="match status" value="1"/>
</dbReference>
<feature type="transmembrane region" description="Helical" evidence="6">
    <location>
        <begin position="464"/>
        <end position="482"/>
    </location>
</feature>